<reference evidence="1" key="1">
    <citation type="submission" date="2021-04" db="EMBL/GenBank/DDBJ databases">
        <title>Isolation of p-tert-butylphenol degrading bacteria Sphingobium phenoxybenzoativorans Tas13 from active sludge.</title>
        <authorList>
            <person name="Li Y."/>
        </authorList>
    </citation>
    <scope>NUCLEOTIDE SEQUENCE</scope>
    <source>
        <strain evidence="1">Tas13</strain>
    </source>
</reference>
<dbReference type="AlphaFoldDB" id="A0A975Q395"/>
<evidence type="ECO:0000313" key="2">
    <source>
        <dbReference type="Proteomes" id="UP000681425"/>
    </source>
</evidence>
<keyword evidence="2" id="KW-1185">Reference proteome</keyword>
<organism evidence="1 2">
    <name type="scientific">Sphingobium phenoxybenzoativorans</name>
    <dbReference type="NCBI Taxonomy" id="1592790"/>
    <lineage>
        <taxon>Bacteria</taxon>
        <taxon>Pseudomonadati</taxon>
        <taxon>Pseudomonadota</taxon>
        <taxon>Alphaproteobacteria</taxon>
        <taxon>Sphingomonadales</taxon>
        <taxon>Sphingomonadaceae</taxon>
        <taxon>Sphingobium</taxon>
    </lineage>
</organism>
<accession>A0A975Q395</accession>
<sequence length="105" mass="11886">MKVRLFLLEAGLLPEVDIKAFDPDTPDERSVSEELAPHFEKITYPSVKLSEGEYINGSDDIIALFAKRQGLDVGTFGTLQDYTEGVFEHLVRLYRENIELKARLG</sequence>
<dbReference type="OrthoDB" id="8991911at2"/>
<dbReference type="EMBL" id="CP073910">
    <property type="protein sequence ID" value="QUT07810.1"/>
    <property type="molecule type" value="Genomic_DNA"/>
</dbReference>
<evidence type="ECO:0000313" key="1">
    <source>
        <dbReference type="EMBL" id="QUT07810.1"/>
    </source>
</evidence>
<proteinExistence type="predicted"/>
<dbReference type="Proteomes" id="UP000681425">
    <property type="component" value="Chromosome"/>
</dbReference>
<protein>
    <submittedName>
        <fullName evidence="1">Glutathione S-transferase domain-containing protein</fullName>
    </submittedName>
</protein>
<name>A0A975Q395_9SPHN</name>
<dbReference type="KEGG" id="spph:KFK14_10745"/>
<gene>
    <name evidence="1" type="ORF">KFK14_10745</name>
</gene>